<dbReference type="EMBL" id="BN001301">
    <property type="protein sequence ID" value="CBF71856.1"/>
    <property type="molecule type" value="Genomic_DNA"/>
</dbReference>
<dbReference type="HOGENOM" id="CLU_3335558_0_0_1"/>
<dbReference type="AlphaFoldDB" id="C8V3F7"/>
<sequence length="38" mass="4387">MLRFLKVCQIHVICYYEGLIRENTSSNVKGSQIYIGIP</sequence>
<dbReference type="Proteomes" id="UP000000560">
    <property type="component" value="Chromosome I"/>
</dbReference>
<evidence type="ECO:0000313" key="1">
    <source>
        <dbReference type="EMBL" id="CBF71856.1"/>
    </source>
</evidence>
<keyword evidence="2" id="KW-1185">Reference proteome</keyword>
<gene>
    <name evidence="1" type="ORF">ANIA_11537</name>
</gene>
<dbReference type="InParanoid" id="C8V3F7"/>
<accession>C8V3F7</accession>
<protein>
    <submittedName>
        <fullName evidence="1">Uncharacterized protein</fullName>
    </submittedName>
</protein>
<dbReference type="RefSeq" id="XP_050467208.1">
    <property type="nucleotide sequence ID" value="XM_050611155.1"/>
</dbReference>
<reference evidence="2" key="2">
    <citation type="journal article" date="2009" name="Fungal Genet. Biol.">
        <title>The 2008 update of the Aspergillus nidulans genome annotation: a community effort.</title>
        <authorList>
            <person name="Wortman J.R."/>
            <person name="Gilsenan J.M."/>
            <person name="Joardar V."/>
            <person name="Deegan J."/>
            <person name="Clutterbuck J."/>
            <person name="Andersen M.R."/>
            <person name="Archer D."/>
            <person name="Bencina M."/>
            <person name="Braus G."/>
            <person name="Coutinho P."/>
            <person name="von Dohren H."/>
            <person name="Doonan J."/>
            <person name="Driessen A.J."/>
            <person name="Durek P."/>
            <person name="Espeso E."/>
            <person name="Fekete E."/>
            <person name="Flipphi M."/>
            <person name="Estrada C.G."/>
            <person name="Geysens S."/>
            <person name="Goldman G."/>
            <person name="de Groot P.W."/>
            <person name="Hansen K."/>
            <person name="Harris S.D."/>
            <person name="Heinekamp T."/>
            <person name="Helmstaedt K."/>
            <person name="Henrissat B."/>
            <person name="Hofmann G."/>
            <person name="Homan T."/>
            <person name="Horio T."/>
            <person name="Horiuchi H."/>
            <person name="James S."/>
            <person name="Jones M."/>
            <person name="Karaffa L."/>
            <person name="Karanyi Z."/>
            <person name="Kato M."/>
            <person name="Keller N."/>
            <person name="Kelly D.E."/>
            <person name="Kiel J.A."/>
            <person name="Kim J.M."/>
            <person name="van der Klei I.J."/>
            <person name="Klis F.M."/>
            <person name="Kovalchuk A."/>
            <person name="Krasevec N."/>
            <person name="Kubicek C.P."/>
            <person name="Liu B."/>
            <person name="Maccabe A."/>
            <person name="Meyer V."/>
            <person name="Mirabito P."/>
            <person name="Miskei M."/>
            <person name="Mos M."/>
            <person name="Mullins J."/>
            <person name="Nelson D.R."/>
            <person name="Nielsen J."/>
            <person name="Oakley B.R."/>
            <person name="Osmani S.A."/>
            <person name="Pakula T."/>
            <person name="Paszewski A."/>
            <person name="Paulsen I."/>
            <person name="Pilsyk S."/>
            <person name="Pocsi I."/>
            <person name="Punt P.J."/>
            <person name="Ram A.F."/>
            <person name="Ren Q."/>
            <person name="Robellet X."/>
            <person name="Robson G."/>
            <person name="Seiboth B."/>
            <person name="van Solingen P."/>
            <person name="Specht T."/>
            <person name="Sun J."/>
            <person name="Taheri-Talesh N."/>
            <person name="Takeshita N."/>
            <person name="Ussery D."/>
            <person name="vanKuyk P.A."/>
            <person name="Visser H."/>
            <person name="van de Vondervoort P.J."/>
            <person name="de Vries R.P."/>
            <person name="Walton J."/>
            <person name="Xiang X."/>
            <person name="Xiong Y."/>
            <person name="Zeng A.P."/>
            <person name="Brandt B.W."/>
            <person name="Cornell M.J."/>
            <person name="van den Hondel C.A."/>
            <person name="Visser J."/>
            <person name="Oliver S.G."/>
            <person name="Turner G."/>
        </authorList>
    </citation>
    <scope>GENOME REANNOTATION</scope>
    <source>
        <strain evidence="2">FGSC A4 / ATCC 38163 / CBS 112.46 / NRRL 194 / M139</strain>
    </source>
</reference>
<evidence type="ECO:0000313" key="2">
    <source>
        <dbReference type="Proteomes" id="UP000000560"/>
    </source>
</evidence>
<reference evidence="2" key="1">
    <citation type="journal article" date="2005" name="Nature">
        <title>Sequencing of Aspergillus nidulans and comparative analysis with A. fumigatus and A. oryzae.</title>
        <authorList>
            <person name="Galagan J.E."/>
            <person name="Calvo S.E."/>
            <person name="Cuomo C."/>
            <person name="Ma L.J."/>
            <person name="Wortman J.R."/>
            <person name="Batzoglou S."/>
            <person name="Lee S.I."/>
            <person name="Basturkmen M."/>
            <person name="Spevak C.C."/>
            <person name="Clutterbuck J."/>
            <person name="Kapitonov V."/>
            <person name="Jurka J."/>
            <person name="Scazzocchio C."/>
            <person name="Farman M."/>
            <person name="Butler J."/>
            <person name="Purcell S."/>
            <person name="Harris S."/>
            <person name="Braus G.H."/>
            <person name="Draht O."/>
            <person name="Busch S."/>
            <person name="D'Enfert C."/>
            <person name="Bouchier C."/>
            <person name="Goldman G.H."/>
            <person name="Bell-Pedersen D."/>
            <person name="Griffiths-Jones S."/>
            <person name="Doonan J.H."/>
            <person name="Yu J."/>
            <person name="Vienken K."/>
            <person name="Pain A."/>
            <person name="Freitag M."/>
            <person name="Selker E.U."/>
            <person name="Archer D.B."/>
            <person name="Penalva M.A."/>
            <person name="Oakley B.R."/>
            <person name="Momany M."/>
            <person name="Tanaka T."/>
            <person name="Kumagai T."/>
            <person name="Asai K."/>
            <person name="Machida M."/>
            <person name="Nierman W.C."/>
            <person name="Denning D.W."/>
            <person name="Caddick M."/>
            <person name="Hynes M."/>
            <person name="Paoletti M."/>
            <person name="Fischer R."/>
            <person name="Miller B."/>
            <person name="Dyer P."/>
            <person name="Sachs M.S."/>
            <person name="Osmani S.A."/>
            <person name="Birren B.W."/>
        </authorList>
    </citation>
    <scope>NUCLEOTIDE SEQUENCE [LARGE SCALE GENOMIC DNA]</scope>
    <source>
        <strain evidence="2">FGSC A4 / ATCC 38163 / CBS 112.46 / NRRL 194 / M139</strain>
    </source>
</reference>
<dbReference type="KEGG" id="ani:ANIA_11537"/>
<name>C8V3F7_EMENI</name>
<organism evidence="1 2">
    <name type="scientific">Emericella nidulans (strain FGSC A4 / ATCC 38163 / CBS 112.46 / NRRL 194 / M139)</name>
    <name type="common">Aspergillus nidulans</name>
    <dbReference type="NCBI Taxonomy" id="227321"/>
    <lineage>
        <taxon>Eukaryota</taxon>
        <taxon>Fungi</taxon>
        <taxon>Dikarya</taxon>
        <taxon>Ascomycota</taxon>
        <taxon>Pezizomycotina</taxon>
        <taxon>Eurotiomycetes</taxon>
        <taxon>Eurotiomycetidae</taxon>
        <taxon>Eurotiales</taxon>
        <taxon>Aspergillaceae</taxon>
        <taxon>Aspergillus</taxon>
        <taxon>Aspergillus subgen. Nidulantes</taxon>
    </lineage>
</organism>
<proteinExistence type="predicted"/>
<dbReference type="GeneID" id="74897108"/>